<evidence type="ECO:0000313" key="7">
    <source>
        <dbReference type="Proteomes" id="UP000196368"/>
    </source>
</evidence>
<feature type="domain" description="Calcineurin-like phosphoesterase" evidence="4">
    <location>
        <begin position="23"/>
        <end position="227"/>
    </location>
</feature>
<dbReference type="InterPro" id="IPR006179">
    <property type="entry name" value="5_nucleotidase/apyrase"/>
</dbReference>
<dbReference type="Gene3D" id="3.90.780.10">
    <property type="entry name" value="5'-Nucleotidase, C-terminal domain"/>
    <property type="match status" value="1"/>
</dbReference>
<comment type="caution">
    <text evidence="6">The sequence shown here is derived from an EMBL/GenBank/DDBJ whole genome shotgun (WGS) entry which is preliminary data.</text>
</comment>
<feature type="domain" description="5'-Nucleotidase C-terminal" evidence="5">
    <location>
        <begin position="301"/>
        <end position="448"/>
    </location>
</feature>
<dbReference type="InterPro" id="IPR004843">
    <property type="entry name" value="Calcineurin-like_PHP"/>
</dbReference>
<dbReference type="SUPFAM" id="SSF55816">
    <property type="entry name" value="5'-nucleotidase (syn. UDP-sugar hydrolase), C-terminal domain"/>
    <property type="match status" value="1"/>
</dbReference>
<dbReference type="Pfam" id="PF02872">
    <property type="entry name" value="5_nucleotid_C"/>
    <property type="match status" value="1"/>
</dbReference>
<evidence type="ECO:0000256" key="3">
    <source>
        <dbReference type="RuleBase" id="RU362119"/>
    </source>
</evidence>
<comment type="similarity">
    <text evidence="1 3">Belongs to the 5'-nucleotidase family.</text>
</comment>
<feature type="chain" id="PRO_5011831185" description="5'-Nucleotidase C-terminal domain-containing protein" evidence="3">
    <location>
        <begin position="19"/>
        <end position="487"/>
    </location>
</feature>
<dbReference type="OrthoDB" id="9775118at2"/>
<dbReference type="InterPro" id="IPR006146">
    <property type="entry name" value="5'-Nucleotdase_CS"/>
</dbReference>
<evidence type="ECO:0000259" key="4">
    <source>
        <dbReference type="Pfam" id="PF00149"/>
    </source>
</evidence>
<dbReference type="GO" id="GO:0000166">
    <property type="term" value="F:nucleotide binding"/>
    <property type="evidence" value="ECO:0007669"/>
    <property type="project" value="UniProtKB-KW"/>
</dbReference>
<name>A0A1Y4DIM3_9BACT</name>
<dbReference type="Gene3D" id="3.60.21.10">
    <property type="match status" value="1"/>
</dbReference>
<reference evidence="7" key="1">
    <citation type="submission" date="2017-04" db="EMBL/GenBank/DDBJ databases">
        <title>Function of individual gut microbiota members based on whole genome sequencing of pure cultures obtained from chicken caecum.</title>
        <authorList>
            <person name="Medvecky M."/>
            <person name="Cejkova D."/>
            <person name="Polansky O."/>
            <person name="Karasova D."/>
            <person name="Kubasova T."/>
            <person name="Cizek A."/>
            <person name="Rychlik I."/>
        </authorList>
    </citation>
    <scope>NUCLEOTIDE SEQUENCE [LARGE SCALE GENOMIC DNA]</scope>
    <source>
        <strain evidence="7">An273</strain>
    </source>
</reference>
<organism evidence="6 7">
    <name type="scientific">Candidatus Avelusimicrobium gallicola</name>
    <dbReference type="NCBI Taxonomy" id="2562704"/>
    <lineage>
        <taxon>Bacteria</taxon>
        <taxon>Pseudomonadati</taxon>
        <taxon>Elusimicrobiota</taxon>
        <taxon>Elusimicrobia</taxon>
        <taxon>Elusimicrobiales</taxon>
        <taxon>Elusimicrobiaceae</taxon>
        <taxon>Candidatus Avelusimicrobium</taxon>
    </lineage>
</organism>
<dbReference type="SUPFAM" id="SSF56300">
    <property type="entry name" value="Metallo-dependent phosphatases"/>
    <property type="match status" value="1"/>
</dbReference>
<accession>A0A1Y4DIM3</accession>
<dbReference type="Pfam" id="PF00149">
    <property type="entry name" value="Metallophos"/>
    <property type="match status" value="1"/>
</dbReference>
<sequence length="487" mass="53582">MRKTWLLTVFLFVPLLLAAKTTTIYHTSDVHGFFYPKNGQGGFAALAAVLKEGPQGYLLLDSGDFSNGTVETRNSKGLKGVQMMNRMSYDAATIGNHEFDFKGEGLAPLLANAQFAVLAANFFETATGKYPPSVLPYKIFDENGIKIAVIGLANREPTNPSKLYSYGKPLAALEKALKEVEEKEPNIVVVLVHDSLQDEKHGTQSYVGEIGRKFGGRVHVVLGGHAHNILQNKYIGGTLFVESGCNLQNVSRVSVETDDKTGKFVSAKSELIPLVIAQTGEDPDMKAYADSLREPGVDEVVGESPALFSRLPQRDDQQDAALNDWIADIILDYSGAQIAVHNNGGTRVDMQKGPVTKRDLIDIHPFDNTITLVNVDGRFLKKFIKKSFAPNSLYSYAGLTISYKQNKKGKIKDLEIFVNGQPVQNRKKYTLATNSYIAGGGSEGWMFKKIPAEYKKLAGDKTIRDLMEDALRNGPVKVPETGRIYRR</sequence>
<evidence type="ECO:0000256" key="2">
    <source>
        <dbReference type="ARBA" id="ARBA00022729"/>
    </source>
</evidence>
<keyword evidence="2 3" id="KW-0732">Signal</keyword>
<dbReference type="RefSeq" id="WP_087286992.1">
    <property type="nucleotide sequence ID" value="NZ_NFJD01000001.1"/>
</dbReference>
<gene>
    <name evidence="6" type="ORF">B5F75_01735</name>
</gene>
<evidence type="ECO:0008006" key="8">
    <source>
        <dbReference type="Google" id="ProtNLM"/>
    </source>
</evidence>
<protein>
    <recommendedName>
        <fullName evidence="8">5'-Nucleotidase C-terminal domain-containing protein</fullName>
    </recommendedName>
</protein>
<dbReference type="GO" id="GO:0046872">
    <property type="term" value="F:metal ion binding"/>
    <property type="evidence" value="ECO:0007669"/>
    <property type="project" value="InterPro"/>
</dbReference>
<dbReference type="PRINTS" id="PR01607">
    <property type="entry name" value="APYRASEFAMLY"/>
</dbReference>
<dbReference type="GO" id="GO:0016788">
    <property type="term" value="F:hydrolase activity, acting on ester bonds"/>
    <property type="evidence" value="ECO:0007669"/>
    <property type="project" value="InterPro"/>
</dbReference>
<dbReference type="PROSITE" id="PS00786">
    <property type="entry name" value="5_NUCLEOTIDASE_2"/>
    <property type="match status" value="1"/>
</dbReference>
<keyword evidence="3" id="KW-0378">Hydrolase</keyword>
<dbReference type="GO" id="GO:0009166">
    <property type="term" value="P:nucleotide catabolic process"/>
    <property type="evidence" value="ECO:0007669"/>
    <property type="project" value="InterPro"/>
</dbReference>
<keyword evidence="3" id="KW-0547">Nucleotide-binding</keyword>
<dbReference type="CDD" id="cd00845">
    <property type="entry name" value="MPP_UshA_N_like"/>
    <property type="match status" value="1"/>
</dbReference>
<keyword evidence="7" id="KW-1185">Reference proteome</keyword>
<feature type="signal peptide" evidence="3">
    <location>
        <begin position="1"/>
        <end position="18"/>
    </location>
</feature>
<dbReference type="PANTHER" id="PTHR11575:SF24">
    <property type="entry name" value="5'-NUCLEOTIDASE"/>
    <property type="match status" value="1"/>
</dbReference>
<evidence type="ECO:0000259" key="5">
    <source>
        <dbReference type="Pfam" id="PF02872"/>
    </source>
</evidence>
<dbReference type="AlphaFoldDB" id="A0A1Y4DIM3"/>
<dbReference type="GO" id="GO:0030288">
    <property type="term" value="C:outer membrane-bounded periplasmic space"/>
    <property type="evidence" value="ECO:0007669"/>
    <property type="project" value="TreeGrafter"/>
</dbReference>
<evidence type="ECO:0000313" key="6">
    <source>
        <dbReference type="EMBL" id="OUO57519.1"/>
    </source>
</evidence>
<dbReference type="EMBL" id="NFJD01000001">
    <property type="protein sequence ID" value="OUO57519.1"/>
    <property type="molecule type" value="Genomic_DNA"/>
</dbReference>
<evidence type="ECO:0000256" key="1">
    <source>
        <dbReference type="ARBA" id="ARBA00006654"/>
    </source>
</evidence>
<dbReference type="InterPro" id="IPR008334">
    <property type="entry name" value="5'-Nucleotdase_C"/>
</dbReference>
<proteinExistence type="inferred from homology"/>
<dbReference type="Proteomes" id="UP000196368">
    <property type="component" value="Unassembled WGS sequence"/>
</dbReference>
<dbReference type="PANTHER" id="PTHR11575">
    <property type="entry name" value="5'-NUCLEOTIDASE-RELATED"/>
    <property type="match status" value="1"/>
</dbReference>
<dbReference type="InterPro" id="IPR029052">
    <property type="entry name" value="Metallo-depent_PP-like"/>
</dbReference>
<dbReference type="InterPro" id="IPR036907">
    <property type="entry name" value="5'-Nucleotdase_C_sf"/>
</dbReference>